<dbReference type="InterPro" id="IPR051358">
    <property type="entry name" value="TF_AMS/ICE1/BHLH6-like"/>
</dbReference>
<dbReference type="CDD" id="cd02116">
    <property type="entry name" value="ACT"/>
    <property type="match status" value="1"/>
</dbReference>
<evidence type="ECO:0000259" key="6">
    <source>
        <dbReference type="PROSITE" id="PS50888"/>
    </source>
</evidence>
<evidence type="ECO:0000313" key="8">
    <source>
        <dbReference type="Proteomes" id="UP001497444"/>
    </source>
</evidence>
<evidence type="ECO:0000313" key="7">
    <source>
        <dbReference type="EMBL" id="CAK9268196.1"/>
    </source>
</evidence>
<dbReference type="PANTHER" id="PTHR31945">
    <property type="entry name" value="TRANSCRIPTION FACTOR SCREAM2-RELATED"/>
    <property type="match status" value="1"/>
</dbReference>
<dbReference type="Pfam" id="PF22754">
    <property type="entry name" value="bHLH-TF_ACT-like_plant"/>
    <property type="match status" value="1"/>
</dbReference>
<keyword evidence="8" id="KW-1185">Reference proteome</keyword>
<evidence type="ECO:0000256" key="4">
    <source>
        <dbReference type="ARBA" id="ARBA00023242"/>
    </source>
</evidence>
<keyword evidence="2" id="KW-0805">Transcription regulation</keyword>
<dbReference type="SUPFAM" id="SSF47459">
    <property type="entry name" value="HLH, helix-loop-helix DNA-binding domain"/>
    <property type="match status" value="1"/>
</dbReference>
<feature type="domain" description="BHLH" evidence="6">
    <location>
        <begin position="278"/>
        <end position="327"/>
    </location>
</feature>
<feature type="compositionally biased region" description="Basic and acidic residues" evidence="5">
    <location>
        <begin position="226"/>
        <end position="242"/>
    </location>
</feature>
<name>A0ABP0WQW3_9BRYO</name>
<keyword evidence="3" id="KW-0804">Transcription</keyword>
<feature type="compositionally biased region" description="Polar residues" evidence="5">
    <location>
        <begin position="246"/>
        <end position="256"/>
    </location>
</feature>
<dbReference type="EMBL" id="OZ020097">
    <property type="protein sequence ID" value="CAK9268196.1"/>
    <property type="molecule type" value="Genomic_DNA"/>
</dbReference>
<dbReference type="SMART" id="SM00353">
    <property type="entry name" value="HLH"/>
    <property type="match status" value="1"/>
</dbReference>
<comment type="subcellular location">
    <subcellularLocation>
        <location evidence="1">Nucleus</location>
    </subcellularLocation>
</comment>
<reference evidence="7 8" key="1">
    <citation type="submission" date="2024-02" db="EMBL/GenBank/DDBJ databases">
        <authorList>
            <consortium name="ELIXIR-Norway"/>
            <consortium name="Elixir Norway"/>
        </authorList>
    </citation>
    <scope>NUCLEOTIDE SEQUENCE [LARGE SCALE GENOMIC DNA]</scope>
</reference>
<organism evidence="7 8">
    <name type="scientific">Sphagnum jensenii</name>
    <dbReference type="NCBI Taxonomy" id="128206"/>
    <lineage>
        <taxon>Eukaryota</taxon>
        <taxon>Viridiplantae</taxon>
        <taxon>Streptophyta</taxon>
        <taxon>Embryophyta</taxon>
        <taxon>Bryophyta</taxon>
        <taxon>Sphagnophytina</taxon>
        <taxon>Sphagnopsida</taxon>
        <taxon>Sphagnales</taxon>
        <taxon>Sphagnaceae</taxon>
        <taxon>Sphagnum</taxon>
    </lineage>
</organism>
<evidence type="ECO:0000256" key="3">
    <source>
        <dbReference type="ARBA" id="ARBA00023163"/>
    </source>
</evidence>
<dbReference type="Proteomes" id="UP001497444">
    <property type="component" value="Chromosome 2"/>
</dbReference>
<proteinExistence type="predicted"/>
<protein>
    <recommendedName>
        <fullName evidence="6">BHLH domain-containing protein</fullName>
    </recommendedName>
</protein>
<gene>
    <name evidence="7" type="ORF">CSSPJE1EN1_LOCUS13674</name>
</gene>
<keyword evidence="4" id="KW-0539">Nucleus</keyword>
<sequence length="495" mass="55152">MFQNQFYFLAGSPGETLEPFTTENDEASNMYEAAGTYDGLLQVIGVTSMPINPLRADRHRDMRGGRCNVREQEVRILQTNTPRQTYQEPELLKTSTRCEDPLWTLEGLYSAPTNSLPIAYEEHGVHASVFSFATNDSKVDHDQMWDWQELLNEFQAPPEQRTEGNIVTSTNSAKIRIRVSDTSGLQEKFRKHEYEVVVTNNGSRDHPHESNSKSGEIDGASNLVVQDHRIVSSPPREVESSREISGVTTRPPTNSTEQLREAVLHPKKGIRRFYTGCKTVSKNLASERKRRKKLNDSLYSLRGLVPKISKMDKASILGDAIDYVIELKKEVMDIEAEVAALEQKCSARSIGVRDTVSNISDCSGINLGNFVAESAGTMESGGFPGSASQSLQVVQLQRINDQRAIYHLRTTCKRNPGVLLRLVQSLELLGLDILHATHSATPDTFDNYIVIEMNGHKLMEAEDLRKALLNVVAENESRSSPLSAGTEVALAFCKK</sequence>
<dbReference type="PROSITE" id="PS50888">
    <property type="entry name" value="BHLH"/>
    <property type="match status" value="1"/>
</dbReference>
<evidence type="ECO:0000256" key="2">
    <source>
        <dbReference type="ARBA" id="ARBA00023015"/>
    </source>
</evidence>
<dbReference type="InterPro" id="IPR036638">
    <property type="entry name" value="HLH_DNA-bd_sf"/>
</dbReference>
<dbReference type="InterPro" id="IPR011598">
    <property type="entry name" value="bHLH_dom"/>
</dbReference>
<dbReference type="InterPro" id="IPR054502">
    <property type="entry name" value="bHLH-TF_ACT-like_plant"/>
</dbReference>
<dbReference type="Gene3D" id="4.10.280.10">
    <property type="entry name" value="Helix-loop-helix DNA-binding domain"/>
    <property type="match status" value="1"/>
</dbReference>
<accession>A0ABP0WQW3</accession>
<feature type="region of interest" description="Disordered" evidence="5">
    <location>
        <begin position="197"/>
        <end position="256"/>
    </location>
</feature>
<evidence type="ECO:0000256" key="5">
    <source>
        <dbReference type="SAM" id="MobiDB-lite"/>
    </source>
</evidence>
<evidence type="ECO:0000256" key="1">
    <source>
        <dbReference type="ARBA" id="ARBA00004123"/>
    </source>
</evidence>
<dbReference type="PANTHER" id="PTHR31945:SF144">
    <property type="entry name" value="BHLH DOMAIN-CONTAINING PROTEIN"/>
    <property type="match status" value="1"/>
</dbReference>
<dbReference type="Pfam" id="PF00010">
    <property type="entry name" value="HLH"/>
    <property type="match status" value="1"/>
</dbReference>